<keyword evidence="12" id="KW-0472">Membrane</keyword>
<feature type="domain" description="Histidine kinase" evidence="13">
    <location>
        <begin position="524"/>
        <end position="667"/>
    </location>
</feature>
<organism evidence="15 16">
    <name type="scientific">Rosistilla carotiformis</name>
    <dbReference type="NCBI Taxonomy" id="2528017"/>
    <lineage>
        <taxon>Bacteria</taxon>
        <taxon>Pseudomonadati</taxon>
        <taxon>Planctomycetota</taxon>
        <taxon>Planctomycetia</taxon>
        <taxon>Pirellulales</taxon>
        <taxon>Pirellulaceae</taxon>
        <taxon>Rosistilla</taxon>
    </lineage>
</organism>
<evidence type="ECO:0000259" key="14">
    <source>
        <dbReference type="PROSITE" id="PS50885"/>
    </source>
</evidence>
<keyword evidence="9" id="KW-0902">Two-component regulatory system</keyword>
<evidence type="ECO:0000256" key="12">
    <source>
        <dbReference type="SAM" id="Phobius"/>
    </source>
</evidence>
<keyword evidence="7" id="KW-0418">Kinase</keyword>
<dbReference type="GO" id="GO:0016020">
    <property type="term" value="C:membrane"/>
    <property type="evidence" value="ECO:0007669"/>
    <property type="project" value="UniProtKB-SubCell"/>
</dbReference>
<dbReference type="GO" id="GO:0000156">
    <property type="term" value="F:phosphorelay response regulator activity"/>
    <property type="evidence" value="ECO:0007669"/>
    <property type="project" value="TreeGrafter"/>
</dbReference>
<dbReference type="AlphaFoldDB" id="A0A518JRP7"/>
<evidence type="ECO:0000256" key="1">
    <source>
        <dbReference type="ARBA" id="ARBA00000085"/>
    </source>
</evidence>
<evidence type="ECO:0000259" key="13">
    <source>
        <dbReference type="PROSITE" id="PS50109"/>
    </source>
</evidence>
<keyword evidence="12" id="KW-1133">Transmembrane helix</keyword>
<evidence type="ECO:0000256" key="2">
    <source>
        <dbReference type="ARBA" id="ARBA00004370"/>
    </source>
</evidence>
<gene>
    <name evidence="15" type="primary">zraS_3</name>
    <name evidence="15" type="ORF">Poly24_19500</name>
</gene>
<keyword evidence="12" id="KW-0812">Transmembrane</keyword>
<dbReference type="InterPro" id="IPR003594">
    <property type="entry name" value="HATPase_dom"/>
</dbReference>
<name>A0A518JRP7_9BACT</name>
<dbReference type="Gene3D" id="6.10.340.10">
    <property type="match status" value="1"/>
</dbReference>
<dbReference type="InterPro" id="IPR005467">
    <property type="entry name" value="His_kinase_dom"/>
</dbReference>
<dbReference type="SUPFAM" id="SSF55874">
    <property type="entry name" value="ATPase domain of HSP90 chaperone/DNA topoisomerase II/histidine kinase"/>
    <property type="match status" value="1"/>
</dbReference>
<feature type="compositionally biased region" description="Basic residues" evidence="11">
    <location>
        <begin position="1"/>
        <end position="12"/>
    </location>
</feature>
<evidence type="ECO:0000313" key="15">
    <source>
        <dbReference type="EMBL" id="QDV68241.1"/>
    </source>
</evidence>
<dbReference type="GO" id="GO:0004673">
    <property type="term" value="F:protein histidine kinase activity"/>
    <property type="evidence" value="ECO:0007669"/>
    <property type="project" value="UniProtKB-EC"/>
</dbReference>
<dbReference type="KEGG" id="rcf:Poly24_19500"/>
<keyword evidence="4" id="KW-0597">Phosphoprotein</keyword>
<dbReference type="GO" id="GO:0030295">
    <property type="term" value="F:protein kinase activator activity"/>
    <property type="evidence" value="ECO:0007669"/>
    <property type="project" value="TreeGrafter"/>
</dbReference>
<dbReference type="GO" id="GO:0007234">
    <property type="term" value="P:osmosensory signaling via phosphorelay pathway"/>
    <property type="evidence" value="ECO:0007669"/>
    <property type="project" value="TreeGrafter"/>
</dbReference>
<sequence length="672" mass="73986">MKPSLRRVKAISRKSPPVHGNKQQRRKSSASRATSIMNLRLKILLTLIAVFSLYVVIDAAIQQLVVFPQFVSLEQREATQNLQRCHQAIERDIEHLDFFVHDCASWDDLHQFVVDPKRQLGAEEYVDSMFQDTNLNLLAVIDNEGKVVHRSFRKEGSSKSLDSSIFPTANWPLTHPLLKRGDASVAPKDAAIGGLLMTEYGPIQVAARPILRTGGLSPRHGTLIMGRFLDAKVVKSIADQISVAFTVKPLTGEERPAKNAAVSDSKQRDVPVSITEIDEERLAVESMLLDISGQPILRTHAMVYRNISQTGRVAMRYALGSLLVAAFVVLTILLVLLQNIVISPLTHLSDRASHIGETGDLSVRVNVRRSDEFGNLARHFNGMVDNLADTQSRLIELSRRAGMSDVATGVLHNVGNVMTNVNVLSSSMSNRLERSKLLGLKKSVDLLRAHEHQMNDFLVSDPRGQKLPNYICQVTDHLEIEHLEILEQLQSMSANLQHAGQILEAQQKLATGAQVIESVRPKKLISDAIGMLQASLDGHDVKVKVQCENLPEVRLDRGKVIQVLVNLIANAKDAIKDYDAKNREILIEVTLSDTQELCIEVVDHGCGISSENLEKIFSSGFTTKPLGHGHGLHYCANAARQMKGSLTVQSQGVGLGSSFILSLPNNSVSEAV</sequence>
<dbReference type="InterPro" id="IPR003660">
    <property type="entry name" value="HAMP_dom"/>
</dbReference>
<dbReference type="Proteomes" id="UP000315082">
    <property type="component" value="Chromosome"/>
</dbReference>
<dbReference type="Pfam" id="PF02518">
    <property type="entry name" value="HATPase_c"/>
    <property type="match status" value="1"/>
</dbReference>
<dbReference type="Gene3D" id="3.30.565.10">
    <property type="entry name" value="Histidine kinase-like ATPase, C-terminal domain"/>
    <property type="match status" value="1"/>
</dbReference>
<evidence type="ECO:0000256" key="3">
    <source>
        <dbReference type="ARBA" id="ARBA00012438"/>
    </source>
</evidence>
<accession>A0A518JRP7</accession>
<evidence type="ECO:0000256" key="5">
    <source>
        <dbReference type="ARBA" id="ARBA00022679"/>
    </source>
</evidence>
<dbReference type="CDD" id="cd06225">
    <property type="entry name" value="HAMP"/>
    <property type="match status" value="1"/>
</dbReference>
<evidence type="ECO:0000256" key="9">
    <source>
        <dbReference type="ARBA" id="ARBA00023012"/>
    </source>
</evidence>
<evidence type="ECO:0000256" key="6">
    <source>
        <dbReference type="ARBA" id="ARBA00022741"/>
    </source>
</evidence>
<dbReference type="SMART" id="SM00387">
    <property type="entry name" value="HATPase_c"/>
    <property type="match status" value="1"/>
</dbReference>
<evidence type="ECO:0000256" key="4">
    <source>
        <dbReference type="ARBA" id="ARBA00022553"/>
    </source>
</evidence>
<comment type="subcellular location">
    <subcellularLocation>
        <location evidence="2">Membrane</location>
    </subcellularLocation>
</comment>
<dbReference type="InterPro" id="IPR036890">
    <property type="entry name" value="HATPase_C_sf"/>
</dbReference>
<keyword evidence="8" id="KW-0067">ATP-binding</keyword>
<keyword evidence="10" id="KW-0175">Coiled coil</keyword>
<reference evidence="15 16" key="1">
    <citation type="submission" date="2019-02" db="EMBL/GenBank/DDBJ databases">
        <title>Deep-cultivation of Planctomycetes and their phenomic and genomic characterization uncovers novel biology.</title>
        <authorList>
            <person name="Wiegand S."/>
            <person name="Jogler M."/>
            <person name="Boedeker C."/>
            <person name="Pinto D."/>
            <person name="Vollmers J."/>
            <person name="Rivas-Marin E."/>
            <person name="Kohn T."/>
            <person name="Peeters S.H."/>
            <person name="Heuer A."/>
            <person name="Rast P."/>
            <person name="Oberbeckmann S."/>
            <person name="Bunk B."/>
            <person name="Jeske O."/>
            <person name="Meyerdierks A."/>
            <person name="Storesund J.E."/>
            <person name="Kallscheuer N."/>
            <person name="Luecker S."/>
            <person name="Lage O.M."/>
            <person name="Pohl T."/>
            <person name="Merkel B.J."/>
            <person name="Hornburger P."/>
            <person name="Mueller R.-W."/>
            <person name="Bruemmer F."/>
            <person name="Labrenz M."/>
            <person name="Spormann A.M."/>
            <person name="Op den Camp H."/>
            <person name="Overmann J."/>
            <person name="Amann R."/>
            <person name="Jetten M.S.M."/>
            <person name="Mascher T."/>
            <person name="Medema M.H."/>
            <person name="Devos D.P."/>
            <person name="Kaster A.-K."/>
            <person name="Ovreas L."/>
            <person name="Rohde M."/>
            <person name="Galperin M.Y."/>
            <person name="Jogler C."/>
        </authorList>
    </citation>
    <scope>NUCLEOTIDE SEQUENCE [LARGE SCALE GENOMIC DNA]</scope>
    <source>
        <strain evidence="15 16">Poly24</strain>
    </source>
</reference>
<dbReference type="PROSITE" id="PS50885">
    <property type="entry name" value="HAMP"/>
    <property type="match status" value="1"/>
</dbReference>
<evidence type="ECO:0000313" key="16">
    <source>
        <dbReference type="Proteomes" id="UP000315082"/>
    </source>
</evidence>
<comment type="catalytic activity">
    <reaction evidence="1">
        <text>ATP + protein L-histidine = ADP + protein N-phospho-L-histidine.</text>
        <dbReference type="EC" id="2.7.13.3"/>
    </reaction>
</comment>
<feature type="coiled-coil region" evidence="10">
    <location>
        <begin position="561"/>
        <end position="588"/>
    </location>
</feature>
<dbReference type="InterPro" id="IPR007892">
    <property type="entry name" value="CHASE4"/>
</dbReference>
<dbReference type="PANTHER" id="PTHR42878:SF7">
    <property type="entry name" value="SENSOR HISTIDINE KINASE GLRK"/>
    <property type="match status" value="1"/>
</dbReference>
<evidence type="ECO:0000256" key="8">
    <source>
        <dbReference type="ARBA" id="ARBA00022840"/>
    </source>
</evidence>
<proteinExistence type="predicted"/>
<dbReference type="EMBL" id="CP036348">
    <property type="protein sequence ID" value="QDV68241.1"/>
    <property type="molecule type" value="Genomic_DNA"/>
</dbReference>
<evidence type="ECO:0000256" key="10">
    <source>
        <dbReference type="SAM" id="Coils"/>
    </source>
</evidence>
<dbReference type="PANTHER" id="PTHR42878">
    <property type="entry name" value="TWO-COMPONENT HISTIDINE KINASE"/>
    <property type="match status" value="1"/>
</dbReference>
<dbReference type="GO" id="GO:0005524">
    <property type="term" value="F:ATP binding"/>
    <property type="evidence" value="ECO:0007669"/>
    <property type="project" value="UniProtKB-KW"/>
</dbReference>
<dbReference type="SUPFAM" id="SSF158472">
    <property type="entry name" value="HAMP domain-like"/>
    <property type="match status" value="1"/>
</dbReference>
<keyword evidence="6" id="KW-0547">Nucleotide-binding</keyword>
<feature type="region of interest" description="Disordered" evidence="11">
    <location>
        <begin position="1"/>
        <end position="31"/>
    </location>
</feature>
<evidence type="ECO:0000256" key="7">
    <source>
        <dbReference type="ARBA" id="ARBA00022777"/>
    </source>
</evidence>
<dbReference type="OrthoDB" id="149796at2"/>
<dbReference type="InterPro" id="IPR050351">
    <property type="entry name" value="BphY/WalK/GraS-like"/>
</dbReference>
<dbReference type="Pfam" id="PF05228">
    <property type="entry name" value="CHASE4"/>
    <property type="match status" value="1"/>
</dbReference>
<feature type="transmembrane region" description="Helical" evidence="12">
    <location>
        <begin position="317"/>
        <end position="337"/>
    </location>
</feature>
<dbReference type="Pfam" id="PF00672">
    <property type="entry name" value="HAMP"/>
    <property type="match status" value="1"/>
</dbReference>
<protein>
    <recommendedName>
        <fullName evidence="3">histidine kinase</fullName>
        <ecNumber evidence="3">2.7.13.3</ecNumber>
    </recommendedName>
</protein>
<evidence type="ECO:0000256" key="11">
    <source>
        <dbReference type="SAM" id="MobiDB-lite"/>
    </source>
</evidence>
<dbReference type="PRINTS" id="PR00344">
    <property type="entry name" value="BCTRLSENSOR"/>
</dbReference>
<dbReference type="SMART" id="SM00304">
    <property type="entry name" value="HAMP"/>
    <property type="match status" value="1"/>
</dbReference>
<keyword evidence="5 15" id="KW-0808">Transferase</keyword>
<keyword evidence="16" id="KW-1185">Reference proteome</keyword>
<dbReference type="InterPro" id="IPR004358">
    <property type="entry name" value="Sig_transdc_His_kin-like_C"/>
</dbReference>
<dbReference type="EC" id="2.7.13.3" evidence="3"/>
<feature type="domain" description="HAMP" evidence="14">
    <location>
        <begin position="339"/>
        <end position="392"/>
    </location>
</feature>
<dbReference type="PROSITE" id="PS50109">
    <property type="entry name" value="HIS_KIN"/>
    <property type="match status" value="1"/>
</dbReference>